<sequence>MRVDPDQVQGDAVTPVRPVIPVTRPGTRRRKPCAEVERFGRDSEGIRKGVAVKGSSRPALIRREHTRHEWSPELFGWQWSEEGRSLAARLLGLREDAVRVEEYTEDGAYVLRAEIPGIDPDRDVEVTVSEGELSVHAERREEKKEKAAGRYRTEFHYGAFTRSVALPPGAKEDEVAATYQNGILEVRVPVESGEPKAVRTISIRHD</sequence>
<dbReference type="CDD" id="cd06464">
    <property type="entry name" value="ACD_sHsps-like"/>
    <property type="match status" value="1"/>
</dbReference>
<protein>
    <recommendedName>
        <fullName evidence="4">SHSP domain-containing protein</fullName>
    </recommendedName>
</protein>
<evidence type="ECO:0000313" key="5">
    <source>
        <dbReference type="EMBL" id="SBW23598.1"/>
    </source>
</evidence>
<keyword evidence="6" id="KW-1185">Reference proteome</keyword>
<evidence type="ECO:0000259" key="4">
    <source>
        <dbReference type="PROSITE" id="PS01031"/>
    </source>
</evidence>
<evidence type="ECO:0000313" key="6">
    <source>
        <dbReference type="Proteomes" id="UP000199013"/>
    </source>
</evidence>
<dbReference type="PROSITE" id="PS01031">
    <property type="entry name" value="SHSP"/>
    <property type="match status" value="1"/>
</dbReference>
<evidence type="ECO:0000256" key="3">
    <source>
        <dbReference type="SAM" id="MobiDB-lite"/>
    </source>
</evidence>
<evidence type="ECO:0000256" key="2">
    <source>
        <dbReference type="RuleBase" id="RU003616"/>
    </source>
</evidence>
<proteinExistence type="inferred from homology"/>
<feature type="compositionally biased region" description="Low complexity" evidence="3">
    <location>
        <begin position="13"/>
        <end position="25"/>
    </location>
</feature>
<accession>A0A1C3P1I8</accession>
<gene>
    <name evidence="5" type="ORF">FDG2_3852</name>
</gene>
<dbReference type="InterPro" id="IPR002068">
    <property type="entry name" value="A-crystallin/Hsp20_dom"/>
</dbReference>
<evidence type="ECO:0000256" key="1">
    <source>
        <dbReference type="PROSITE-ProRule" id="PRU00285"/>
    </source>
</evidence>
<dbReference type="SUPFAM" id="SSF49764">
    <property type="entry name" value="HSP20-like chaperones"/>
    <property type="match status" value="1"/>
</dbReference>
<dbReference type="PANTHER" id="PTHR11527">
    <property type="entry name" value="HEAT-SHOCK PROTEIN 20 FAMILY MEMBER"/>
    <property type="match status" value="1"/>
</dbReference>
<organism evidence="5 6">
    <name type="scientific">Candidatus Protofrankia californiensis</name>
    <dbReference type="NCBI Taxonomy" id="1839754"/>
    <lineage>
        <taxon>Bacteria</taxon>
        <taxon>Bacillati</taxon>
        <taxon>Actinomycetota</taxon>
        <taxon>Actinomycetes</taxon>
        <taxon>Frankiales</taxon>
        <taxon>Frankiaceae</taxon>
        <taxon>Protofrankia</taxon>
    </lineage>
</organism>
<dbReference type="InterPro" id="IPR031107">
    <property type="entry name" value="Small_HSP"/>
</dbReference>
<dbReference type="AlphaFoldDB" id="A0A1C3P1I8"/>
<dbReference type="EMBL" id="FLUV01001621">
    <property type="protein sequence ID" value="SBW23598.1"/>
    <property type="molecule type" value="Genomic_DNA"/>
</dbReference>
<dbReference type="Gene3D" id="2.60.40.790">
    <property type="match status" value="1"/>
</dbReference>
<dbReference type="InterPro" id="IPR008978">
    <property type="entry name" value="HSP20-like_chaperone"/>
</dbReference>
<dbReference type="Pfam" id="PF00011">
    <property type="entry name" value="HSP20"/>
    <property type="match status" value="1"/>
</dbReference>
<dbReference type="Proteomes" id="UP000199013">
    <property type="component" value="Unassembled WGS sequence"/>
</dbReference>
<comment type="similarity">
    <text evidence="1 2">Belongs to the small heat shock protein (HSP20) family.</text>
</comment>
<feature type="region of interest" description="Disordered" evidence="3">
    <location>
        <begin position="1"/>
        <end position="27"/>
    </location>
</feature>
<reference evidence="6" key="1">
    <citation type="submission" date="2016-02" db="EMBL/GenBank/DDBJ databases">
        <authorList>
            <person name="Wibberg D."/>
        </authorList>
    </citation>
    <scope>NUCLEOTIDE SEQUENCE [LARGE SCALE GENOMIC DNA]</scope>
</reference>
<feature type="domain" description="SHSP" evidence="4">
    <location>
        <begin position="91"/>
        <end position="206"/>
    </location>
</feature>
<name>A0A1C3P1I8_9ACTN</name>